<evidence type="ECO:0000259" key="8">
    <source>
        <dbReference type="Pfam" id="PF14509"/>
    </source>
</evidence>
<gene>
    <name evidence="9" type="ORF">DU508_13750</name>
</gene>
<dbReference type="PANTHER" id="PTHR35803:SF2">
    <property type="entry name" value="RETAINING ALPHA-GALACTOSIDASE"/>
    <property type="match status" value="1"/>
</dbReference>
<accession>A0A369PYE1</accession>
<dbReference type="Proteomes" id="UP000253961">
    <property type="component" value="Unassembled WGS sequence"/>
</dbReference>
<dbReference type="InterPro" id="IPR013785">
    <property type="entry name" value="Aldolase_TIM"/>
</dbReference>
<evidence type="ECO:0008006" key="11">
    <source>
        <dbReference type="Google" id="ProtNLM"/>
    </source>
</evidence>
<dbReference type="GO" id="GO:0016798">
    <property type="term" value="F:hydrolase activity, acting on glycosyl bonds"/>
    <property type="evidence" value="ECO:0007669"/>
    <property type="project" value="UniProtKB-KW"/>
</dbReference>
<proteinExistence type="predicted"/>
<keyword evidence="3" id="KW-0378">Hydrolase</keyword>
<reference evidence="9 10" key="1">
    <citation type="submission" date="2018-07" db="EMBL/GenBank/DDBJ databases">
        <title>Pedobacter sp. nov., isolated from soil.</title>
        <authorList>
            <person name="Zhou L.Y."/>
            <person name="Du Z.J."/>
        </authorList>
    </citation>
    <scope>NUCLEOTIDE SEQUENCE [LARGE SCALE GENOMIC DNA]</scope>
    <source>
        <strain evidence="9 10">JDX94</strain>
    </source>
</reference>
<evidence type="ECO:0000259" key="6">
    <source>
        <dbReference type="Pfam" id="PF10566"/>
    </source>
</evidence>
<sequence length="610" mass="68441">MPATASCAEKPLLLKSPSAAVTVRIFKEGDKGFFYTLSLNNQELIKPSRLGLSISGKPLLDAAAEPELLASKTITESFALLRYNYQQRSVSYKKYQISIGKNRIELAVFDNGCAIRYQLPNAQQVHVTAEQTSFVLDSGVRAWFFERNNNWKLKSYAGLWMQTRLDSLDRISATGPIQGKPIVAQLADKSYLFITEAALQHYSGMRLKANKNSLSVDFTEGDKGFFVQSGKGSFTPWRIIGLASNLNELVNQNIVEALNEKPDEYLYANTDYISPGKSAWSWITRREDYLEPAVEKSIIDAAAQLNYSYTLIDDGWEEKWKQKWQTLKELVDHGQQKNIKVWVWKDSKYLRDTAYCNAFLDTLNRLGVAGIKIDFMNSEAKELIDFEIGFLKAAAQKKLMVNFHGCHTSTGEYRSFPNEMTREGVRGAELNIMNEPIPAWHNTALPFTRYITGPADYTPALFSNRASTTLTHQLALLYLFDSPFQCIAENPVTLVNDPLYKPILPLIRNLPTTWDSTLVLDGSEIGSCAIIAKKKGEDWYVAAINGLTSETNITLDLSFVKGLSNYRATAIQDAKMGFSSLATVPSQLHKKKISIPPMGGFVIHLQPIKQ</sequence>
<protein>
    <recommendedName>
        <fullName evidence="11">Glycoside hydrolase family 97 protein</fullName>
    </recommendedName>
</protein>
<keyword evidence="4" id="KW-0106">Calcium</keyword>
<evidence type="ECO:0000256" key="1">
    <source>
        <dbReference type="ARBA" id="ARBA00001913"/>
    </source>
</evidence>
<name>A0A369PYE1_9SPHI</name>
<dbReference type="GO" id="GO:0030246">
    <property type="term" value="F:carbohydrate binding"/>
    <property type="evidence" value="ECO:0007669"/>
    <property type="project" value="InterPro"/>
</dbReference>
<dbReference type="Pfam" id="PF10566">
    <property type="entry name" value="Glyco_hydro_97"/>
    <property type="match status" value="1"/>
</dbReference>
<dbReference type="Pfam" id="PF14509">
    <property type="entry name" value="GH97_C"/>
    <property type="match status" value="1"/>
</dbReference>
<dbReference type="InterPro" id="IPR052720">
    <property type="entry name" value="Glycosyl_hydrolase_97"/>
</dbReference>
<feature type="domain" description="Glycosyl-hydrolase 97 N-terminal" evidence="7">
    <location>
        <begin position="14"/>
        <end position="260"/>
    </location>
</feature>
<evidence type="ECO:0000313" key="9">
    <source>
        <dbReference type="EMBL" id="RDC56007.1"/>
    </source>
</evidence>
<dbReference type="InterPro" id="IPR017853">
    <property type="entry name" value="GH"/>
</dbReference>
<dbReference type="Gene3D" id="2.60.40.1180">
    <property type="entry name" value="Golgi alpha-mannosidase II"/>
    <property type="match status" value="1"/>
</dbReference>
<comment type="caution">
    <text evidence="9">The sequence shown here is derived from an EMBL/GenBank/DDBJ whole genome shotgun (WGS) entry which is preliminary data.</text>
</comment>
<dbReference type="SUPFAM" id="SSF51445">
    <property type="entry name" value="(Trans)glycosidases"/>
    <property type="match status" value="1"/>
</dbReference>
<evidence type="ECO:0000256" key="5">
    <source>
        <dbReference type="ARBA" id="ARBA00023295"/>
    </source>
</evidence>
<keyword evidence="5" id="KW-0326">Glycosidase</keyword>
<dbReference type="AlphaFoldDB" id="A0A369PYE1"/>
<comment type="subunit">
    <text evidence="2">Monomer.</text>
</comment>
<dbReference type="EMBL" id="QPKV01000005">
    <property type="protein sequence ID" value="RDC56007.1"/>
    <property type="molecule type" value="Genomic_DNA"/>
</dbReference>
<dbReference type="InterPro" id="IPR013780">
    <property type="entry name" value="Glyco_hydro_b"/>
</dbReference>
<organism evidence="9 10">
    <name type="scientific">Pedobacter chinensis</name>
    <dbReference type="NCBI Taxonomy" id="2282421"/>
    <lineage>
        <taxon>Bacteria</taxon>
        <taxon>Pseudomonadati</taxon>
        <taxon>Bacteroidota</taxon>
        <taxon>Sphingobacteriia</taxon>
        <taxon>Sphingobacteriales</taxon>
        <taxon>Sphingobacteriaceae</taxon>
        <taxon>Pedobacter</taxon>
    </lineage>
</organism>
<evidence type="ECO:0000313" key="10">
    <source>
        <dbReference type="Proteomes" id="UP000253961"/>
    </source>
</evidence>
<keyword evidence="10" id="KW-1185">Reference proteome</keyword>
<dbReference type="OrthoDB" id="57532at2"/>
<dbReference type="InterPro" id="IPR029483">
    <property type="entry name" value="GH97_C"/>
</dbReference>
<feature type="domain" description="Glycosyl-hydrolase 97 C-terminal oligomerisation" evidence="8">
    <location>
        <begin position="513"/>
        <end position="606"/>
    </location>
</feature>
<dbReference type="InterPro" id="IPR014718">
    <property type="entry name" value="GH-type_carb-bd"/>
</dbReference>
<dbReference type="Gene3D" id="3.20.20.70">
    <property type="entry name" value="Aldolase class I"/>
    <property type="match status" value="1"/>
</dbReference>
<evidence type="ECO:0000259" key="7">
    <source>
        <dbReference type="Pfam" id="PF14508"/>
    </source>
</evidence>
<feature type="domain" description="Glycosyl-hydrolase 97 catalytic" evidence="6">
    <location>
        <begin position="293"/>
        <end position="425"/>
    </location>
</feature>
<evidence type="ECO:0000256" key="4">
    <source>
        <dbReference type="ARBA" id="ARBA00022837"/>
    </source>
</evidence>
<dbReference type="PANTHER" id="PTHR35803">
    <property type="entry name" value="GLUCAN 1,4-ALPHA-GLUCOSIDASE SUSB-RELATED"/>
    <property type="match status" value="1"/>
</dbReference>
<dbReference type="Gene3D" id="2.70.98.10">
    <property type="match status" value="1"/>
</dbReference>
<evidence type="ECO:0000256" key="3">
    <source>
        <dbReference type="ARBA" id="ARBA00022801"/>
    </source>
</evidence>
<evidence type="ECO:0000256" key="2">
    <source>
        <dbReference type="ARBA" id="ARBA00011245"/>
    </source>
</evidence>
<dbReference type="Pfam" id="PF14508">
    <property type="entry name" value="GH97_N"/>
    <property type="match status" value="1"/>
</dbReference>
<comment type="cofactor">
    <cofactor evidence="1">
        <name>Ca(2+)</name>
        <dbReference type="ChEBI" id="CHEBI:29108"/>
    </cofactor>
</comment>
<dbReference type="InterPro" id="IPR019563">
    <property type="entry name" value="GH97_catalytic"/>
</dbReference>
<dbReference type="InterPro" id="IPR029486">
    <property type="entry name" value="GH97_N"/>
</dbReference>